<organism evidence="8 9">
    <name type="scientific">Parazoarcus communis SWub3 = DSM 12120</name>
    <dbReference type="NCBI Taxonomy" id="1121029"/>
    <lineage>
        <taxon>Bacteria</taxon>
        <taxon>Pseudomonadati</taxon>
        <taxon>Pseudomonadota</taxon>
        <taxon>Betaproteobacteria</taxon>
        <taxon>Rhodocyclales</taxon>
        <taxon>Zoogloeaceae</taxon>
        <taxon>Parazoarcus</taxon>
    </lineage>
</organism>
<dbReference type="InterPro" id="IPR013767">
    <property type="entry name" value="PAS_fold"/>
</dbReference>
<dbReference type="Gene3D" id="3.30.450.20">
    <property type="entry name" value="PAS domain"/>
    <property type="match status" value="1"/>
</dbReference>
<dbReference type="Gene3D" id="3.30.70.270">
    <property type="match status" value="1"/>
</dbReference>
<reference evidence="8 9" key="1">
    <citation type="submission" date="2018-06" db="EMBL/GenBank/DDBJ databases">
        <title>Azoarcus communis strain SWub3 genome.</title>
        <authorList>
            <person name="Zorraquino Salvo V."/>
            <person name="Toubiana D."/>
            <person name="Blumwald E."/>
        </authorList>
    </citation>
    <scope>NUCLEOTIDE SEQUENCE [LARGE SCALE GENOMIC DNA]</scope>
    <source>
        <strain evidence="8 9">SWub3</strain>
    </source>
</reference>
<feature type="domain" description="EAL" evidence="6">
    <location>
        <begin position="547"/>
        <end position="801"/>
    </location>
</feature>
<name>A0A323V210_9RHOO</name>
<evidence type="ECO:0000259" key="5">
    <source>
        <dbReference type="PROSITE" id="PS50113"/>
    </source>
</evidence>
<accession>A0A323V210</accession>
<dbReference type="Proteomes" id="UP000248259">
    <property type="component" value="Unassembled WGS sequence"/>
</dbReference>
<feature type="domain" description="PAS" evidence="4">
    <location>
        <begin position="239"/>
        <end position="285"/>
    </location>
</feature>
<dbReference type="Gene3D" id="3.20.20.450">
    <property type="entry name" value="EAL domain"/>
    <property type="match status" value="1"/>
</dbReference>
<dbReference type="GO" id="GO:0071111">
    <property type="term" value="F:cyclic-guanylate-specific phosphodiesterase activity"/>
    <property type="evidence" value="ECO:0007669"/>
    <property type="project" value="UniProtKB-EC"/>
</dbReference>
<dbReference type="PANTHER" id="PTHR44757">
    <property type="entry name" value="DIGUANYLATE CYCLASE DGCP"/>
    <property type="match status" value="1"/>
</dbReference>
<dbReference type="SUPFAM" id="SSF141868">
    <property type="entry name" value="EAL domain-like"/>
    <property type="match status" value="1"/>
</dbReference>
<keyword evidence="3" id="KW-1133">Transmembrane helix</keyword>
<dbReference type="SMART" id="SM00052">
    <property type="entry name" value="EAL"/>
    <property type="match status" value="1"/>
</dbReference>
<dbReference type="InterPro" id="IPR001610">
    <property type="entry name" value="PAC"/>
</dbReference>
<dbReference type="CDD" id="cd01949">
    <property type="entry name" value="GGDEF"/>
    <property type="match status" value="1"/>
</dbReference>
<dbReference type="OrthoDB" id="9813903at2"/>
<comment type="caution">
    <text evidence="8">The sequence shown here is derived from an EMBL/GenBank/DDBJ whole genome shotgun (WGS) entry which is preliminary data.</text>
</comment>
<dbReference type="SMART" id="SM00086">
    <property type="entry name" value="PAC"/>
    <property type="match status" value="1"/>
</dbReference>
<feature type="compositionally biased region" description="Polar residues" evidence="2">
    <location>
        <begin position="1"/>
        <end position="10"/>
    </location>
</feature>
<evidence type="ECO:0000256" key="1">
    <source>
        <dbReference type="ARBA" id="ARBA00051114"/>
    </source>
</evidence>
<evidence type="ECO:0000313" key="9">
    <source>
        <dbReference type="Proteomes" id="UP000248259"/>
    </source>
</evidence>
<dbReference type="GO" id="GO:0071732">
    <property type="term" value="P:cellular response to nitric oxide"/>
    <property type="evidence" value="ECO:0007669"/>
    <property type="project" value="UniProtKB-ARBA"/>
</dbReference>
<sequence length="815" mass="90352">MADRASSQTDAVAASGSGAAADMRRPPLSSLASLAWQAILPLLVFVTLWGGIARFERAAFDAEQSQSMARFQQTASLQIERIRHALQSGTTANAQASVAQLLGERRDARNVSIEILDLGGAQPRPVFRDETLRPAAILYTEQIKLEHLHWLVEISPLPGHYSLLPGPTVQALRWGGPVVGLLGALIIALLQSRNRNIRRQVLRQTAALERMNHQLEASNAALQREVARRADSERELRATTALQKAILDGSDYAIISTDIHGMIELFNPAAERIFGWRADELIGRSTPTLLYAEEELVHGVIDHASGFPGIENGERQHEAVHLQELNLRRKDGESFPATLSVSPLRDETGAIRGHLGIASDIGQQKAAESRIRFLAHYDALTELPNRNHFGQRLNEALLRCKAQDEQLAVLFIDLDRFKYVNDSLGHQAGDQLLQVLSKRFMACVRNGDLVARVGGDEFIILLSPLRDRDEIGEVADRVLAALRQPVDLRGHQLTVTPSIGIALYPEHGSDGETLVKHADVAMYKAKEDGRNLYRFFDRQMSLHMSERLALESELRRALERNEFIVYYQPQLDVHSGEITGMEALLRWNHPEHGLVPPDRFIPIAEDSGLILPIGAWVLRAACAQARTWRDSGLLDVQMAVNLSARQFDQQDLPELVASVIDGTGLPPDRLELELTESLVMRDPERSSETLSRCKALGLKIAVDDFGTGYSSLAYLRRFPIDRLKIDRSFIKDVVDEPDDAAIAQTIIAMAHSLRLTVVAEGVEDEAQLRLLQRWDCDIYQGFLSSRPQPADAITSLLLGMKAARVSSLSPPASVF</sequence>
<gene>
    <name evidence="8" type="ORF">DNK49_06675</name>
</gene>
<evidence type="ECO:0000259" key="7">
    <source>
        <dbReference type="PROSITE" id="PS50887"/>
    </source>
</evidence>
<dbReference type="FunFam" id="3.20.20.450:FF:000001">
    <property type="entry name" value="Cyclic di-GMP phosphodiesterase yahA"/>
    <property type="match status" value="1"/>
</dbReference>
<keyword evidence="9" id="KW-1185">Reference proteome</keyword>
<dbReference type="SMART" id="SM00267">
    <property type="entry name" value="GGDEF"/>
    <property type="match status" value="1"/>
</dbReference>
<feature type="transmembrane region" description="Helical" evidence="3">
    <location>
        <begin position="31"/>
        <end position="52"/>
    </location>
</feature>
<evidence type="ECO:0000313" key="8">
    <source>
        <dbReference type="EMBL" id="PZA17536.1"/>
    </source>
</evidence>
<dbReference type="PANTHER" id="PTHR44757:SF2">
    <property type="entry name" value="BIOFILM ARCHITECTURE MAINTENANCE PROTEIN MBAA"/>
    <property type="match status" value="1"/>
</dbReference>
<dbReference type="InterPro" id="IPR035919">
    <property type="entry name" value="EAL_sf"/>
</dbReference>
<dbReference type="SUPFAM" id="SSF55073">
    <property type="entry name" value="Nucleotide cyclase"/>
    <property type="match status" value="1"/>
</dbReference>
<evidence type="ECO:0000256" key="2">
    <source>
        <dbReference type="SAM" id="MobiDB-lite"/>
    </source>
</evidence>
<dbReference type="AlphaFoldDB" id="A0A323V210"/>
<dbReference type="PROSITE" id="PS50887">
    <property type="entry name" value="GGDEF"/>
    <property type="match status" value="1"/>
</dbReference>
<dbReference type="InterPro" id="IPR000014">
    <property type="entry name" value="PAS"/>
</dbReference>
<proteinExistence type="predicted"/>
<dbReference type="PROSITE" id="PS50883">
    <property type="entry name" value="EAL"/>
    <property type="match status" value="1"/>
</dbReference>
<dbReference type="PROSITE" id="PS50113">
    <property type="entry name" value="PAC"/>
    <property type="match status" value="1"/>
</dbReference>
<protein>
    <submittedName>
        <fullName evidence="8">PAS domain S-box protein</fullName>
    </submittedName>
</protein>
<dbReference type="Pfam" id="PF00989">
    <property type="entry name" value="PAS"/>
    <property type="match status" value="1"/>
</dbReference>
<dbReference type="InterPro" id="IPR052155">
    <property type="entry name" value="Biofilm_reg_signaling"/>
</dbReference>
<dbReference type="InterPro" id="IPR000700">
    <property type="entry name" value="PAS-assoc_C"/>
</dbReference>
<feature type="region of interest" description="Disordered" evidence="2">
    <location>
        <begin position="1"/>
        <end position="23"/>
    </location>
</feature>
<dbReference type="Pfam" id="PF00990">
    <property type="entry name" value="GGDEF"/>
    <property type="match status" value="1"/>
</dbReference>
<dbReference type="EMBL" id="QKOE01000003">
    <property type="protein sequence ID" value="PZA17536.1"/>
    <property type="molecule type" value="Genomic_DNA"/>
</dbReference>
<dbReference type="InterPro" id="IPR035965">
    <property type="entry name" value="PAS-like_dom_sf"/>
</dbReference>
<evidence type="ECO:0000259" key="4">
    <source>
        <dbReference type="PROSITE" id="PS50112"/>
    </source>
</evidence>
<evidence type="ECO:0000256" key="3">
    <source>
        <dbReference type="SAM" id="Phobius"/>
    </source>
</evidence>
<dbReference type="NCBIfam" id="TIGR00254">
    <property type="entry name" value="GGDEF"/>
    <property type="match status" value="1"/>
</dbReference>
<dbReference type="FunFam" id="3.30.70.270:FF:000001">
    <property type="entry name" value="Diguanylate cyclase domain protein"/>
    <property type="match status" value="1"/>
</dbReference>
<keyword evidence="3" id="KW-0472">Membrane</keyword>
<dbReference type="Pfam" id="PF00563">
    <property type="entry name" value="EAL"/>
    <property type="match status" value="1"/>
</dbReference>
<comment type="catalytic activity">
    <reaction evidence="1">
        <text>3',3'-c-di-GMP + H2O = 5'-phosphoguanylyl(3'-&gt;5')guanosine + H(+)</text>
        <dbReference type="Rhea" id="RHEA:24902"/>
        <dbReference type="ChEBI" id="CHEBI:15377"/>
        <dbReference type="ChEBI" id="CHEBI:15378"/>
        <dbReference type="ChEBI" id="CHEBI:58754"/>
        <dbReference type="ChEBI" id="CHEBI:58805"/>
        <dbReference type="EC" id="3.1.4.52"/>
    </reaction>
    <physiologicalReaction direction="left-to-right" evidence="1">
        <dbReference type="Rhea" id="RHEA:24903"/>
    </physiologicalReaction>
</comment>
<dbReference type="InterPro" id="IPR001633">
    <property type="entry name" value="EAL_dom"/>
</dbReference>
<dbReference type="SUPFAM" id="SSF55785">
    <property type="entry name" value="PYP-like sensor domain (PAS domain)"/>
    <property type="match status" value="1"/>
</dbReference>
<feature type="domain" description="PAC" evidence="5">
    <location>
        <begin position="321"/>
        <end position="373"/>
    </location>
</feature>
<feature type="domain" description="GGDEF" evidence="7">
    <location>
        <begin position="405"/>
        <end position="538"/>
    </location>
</feature>
<dbReference type="SMART" id="SM00091">
    <property type="entry name" value="PAS"/>
    <property type="match status" value="1"/>
</dbReference>
<feature type="compositionally biased region" description="Low complexity" evidence="2">
    <location>
        <begin position="11"/>
        <end position="21"/>
    </location>
</feature>
<dbReference type="CDD" id="cd01948">
    <property type="entry name" value="EAL"/>
    <property type="match status" value="1"/>
</dbReference>
<evidence type="ECO:0000259" key="6">
    <source>
        <dbReference type="PROSITE" id="PS50883"/>
    </source>
</evidence>
<keyword evidence="3" id="KW-0812">Transmembrane</keyword>
<dbReference type="PROSITE" id="PS50112">
    <property type="entry name" value="PAS"/>
    <property type="match status" value="1"/>
</dbReference>
<dbReference type="InterPro" id="IPR029787">
    <property type="entry name" value="Nucleotide_cyclase"/>
</dbReference>
<dbReference type="CDD" id="cd00130">
    <property type="entry name" value="PAS"/>
    <property type="match status" value="1"/>
</dbReference>
<dbReference type="InterPro" id="IPR043128">
    <property type="entry name" value="Rev_trsase/Diguanyl_cyclase"/>
</dbReference>
<dbReference type="InterPro" id="IPR000160">
    <property type="entry name" value="GGDEF_dom"/>
</dbReference>
<dbReference type="GO" id="GO:0006355">
    <property type="term" value="P:regulation of DNA-templated transcription"/>
    <property type="evidence" value="ECO:0007669"/>
    <property type="project" value="InterPro"/>
</dbReference>
<dbReference type="NCBIfam" id="TIGR00229">
    <property type="entry name" value="sensory_box"/>
    <property type="match status" value="1"/>
</dbReference>